<comment type="caution">
    <text evidence="2">The sequence shown here is derived from an EMBL/GenBank/DDBJ whole genome shotgun (WGS) entry which is preliminary data.</text>
</comment>
<reference evidence="2 3" key="1">
    <citation type="submission" date="2019-12" db="EMBL/GenBank/DDBJ databases">
        <title>Whole genome sequencing of endophytic Actinobacterium Micromonospora sp. MPMI6T.</title>
        <authorList>
            <person name="Evv R."/>
            <person name="Podile A.R."/>
        </authorList>
    </citation>
    <scope>NUCLEOTIDE SEQUENCE [LARGE SCALE GENOMIC DNA]</scope>
    <source>
        <strain evidence="2 3">MPMI6</strain>
    </source>
</reference>
<feature type="transmembrane region" description="Helical" evidence="1">
    <location>
        <begin position="156"/>
        <end position="175"/>
    </location>
</feature>
<accession>A0ABS3VUM8</accession>
<keyword evidence="1" id="KW-1133">Transmembrane helix</keyword>
<dbReference type="Proteomes" id="UP000823521">
    <property type="component" value="Unassembled WGS sequence"/>
</dbReference>
<protein>
    <recommendedName>
        <fullName evidence="4">YwiC-like protein</fullName>
    </recommendedName>
</protein>
<sequence>MSTPVRVAAPPRPTRGRLRRYLPPQHGAWAMLLLPYLAALAVTGVRWPHLPLLGAWLAGYLFSYYALQAVKTRRTDRVRPQLLRYGPVTVACAVPVLVAEPALLVFAPGYALLLAGNAWYAWRRRERALVNDLLSVVQSCLLVFVVATIAGVPPGAVTEVFVAVLAYLAGTVLYVKTMIRERGSRVYRWASVGYHLLALVVAGRWLGPALTVLFAALLVRAAVLPGRRLSPKQVGLVEIALSVLLLVAVGATA</sequence>
<proteinExistence type="predicted"/>
<feature type="transmembrane region" description="Helical" evidence="1">
    <location>
        <begin position="129"/>
        <end position="150"/>
    </location>
</feature>
<dbReference type="InterPro" id="IPR025576">
    <property type="entry name" value="YwiC"/>
</dbReference>
<evidence type="ECO:0000313" key="2">
    <source>
        <dbReference type="EMBL" id="MBO4208252.1"/>
    </source>
</evidence>
<dbReference type="RefSeq" id="WP_208815241.1">
    <property type="nucleotide sequence ID" value="NZ_WVUH01000181.1"/>
</dbReference>
<evidence type="ECO:0000313" key="3">
    <source>
        <dbReference type="Proteomes" id="UP000823521"/>
    </source>
</evidence>
<dbReference type="EMBL" id="WVUH01000181">
    <property type="protein sequence ID" value="MBO4208252.1"/>
    <property type="molecule type" value="Genomic_DNA"/>
</dbReference>
<evidence type="ECO:0000256" key="1">
    <source>
        <dbReference type="SAM" id="Phobius"/>
    </source>
</evidence>
<organism evidence="2 3">
    <name type="scientific">Micromonospora echinofusca</name>
    <dbReference type="NCBI Taxonomy" id="47858"/>
    <lineage>
        <taxon>Bacteria</taxon>
        <taxon>Bacillati</taxon>
        <taxon>Actinomycetota</taxon>
        <taxon>Actinomycetes</taxon>
        <taxon>Micromonosporales</taxon>
        <taxon>Micromonosporaceae</taxon>
        <taxon>Micromonospora</taxon>
    </lineage>
</organism>
<feature type="transmembrane region" description="Helical" evidence="1">
    <location>
        <begin position="53"/>
        <end position="70"/>
    </location>
</feature>
<keyword evidence="1" id="KW-0472">Membrane</keyword>
<feature type="transmembrane region" description="Helical" evidence="1">
    <location>
        <begin position="196"/>
        <end position="222"/>
    </location>
</feature>
<name>A0ABS3VUM8_MICEH</name>
<feature type="transmembrane region" description="Helical" evidence="1">
    <location>
        <begin position="105"/>
        <end position="122"/>
    </location>
</feature>
<keyword evidence="3" id="KW-1185">Reference proteome</keyword>
<gene>
    <name evidence="2" type="ORF">GSF22_19890</name>
</gene>
<keyword evidence="1" id="KW-0812">Transmembrane</keyword>
<feature type="transmembrane region" description="Helical" evidence="1">
    <location>
        <begin position="234"/>
        <end position="252"/>
    </location>
</feature>
<feature type="transmembrane region" description="Helical" evidence="1">
    <location>
        <begin position="27"/>
        <end position="47"/>
    </location>
</feature>
<feature type="transmembrane region" description="Helical" evidence="1">
    <location>
        <begin position="82"/>
        <end position="99"/>
    </location>
</feature>
<evidence type="ECO:0008006" key="4">
    <source>
        <dbReference type="Google" id="ProtNLM"/>
    </source>
</evidence>
<dbReference type="Pfam" id="PF14256">
    <property type="entry name" value="YwiC"/>
    <property type="match status" value="1"/>
</dbReference>